<comment type="caution">
    <text evidence="1">The sequence shown here is derived from an EMBL/GenBank/DDBJ whole genome shotgun (WGS) entry which is preliminary data.</text>
</comment>
<proteinExistence type="predicted"/>
<gene>
    <name evidence="1" type="ORF">ENI13_01080</name>
</gene>
<dbReference type="InterPro" id="IPR025681">
    <property type="entry name" value="COOH-NH2_lig"/>
</dbReference>
<reference evidence="1" key="1">
    <citation type="journal article" date="2020" name="mSystems">
        <title>Genome- and Community-Level Interaction Insights into Carbon Utilization and Element Cycling Functions of Hydrothermarchaeota in Hydrothermal Sediment.</title>
        <authorList>
            <person name="Zhou Z."/>
            <person name="Liu Y."/>
            <person name="Xu W."/>
            <person name="Pan J."/>
            <person name="Luo Z.H."/>
            <person name="Li M."/>
        </authorList>
    </citation>
    <scope>NUCLEOTIDE SEQUENCE [LARGE SCALE GENOMIC DNA]</scope>
    <source>
        <strain evidence="1">HyVt-369</strain>
    </source>
</reference>
<protein>
    <submittedName>
        <fullName evidence="1">Uncharacterized protein</fullName>
    </submittedName>
</protein>
<name>A0A7C1S9A1_UNCC3</name>
<organism evidence="1">
    <name type="scientific">candidate division CPR3 bacterium</name>
    <dbReference type="NCBI Taxonomy" id="2268181"/>
    <lineage>
        <taxon>Bacteria</taxon>
        <taxon>Bacteria division CPR3</taxon>
    </lineage>
</organism>
<evidence type="ECO:0000313" key="1">
    <source>
        <dbReference type="EMBL" id="HEB13553.1"/>
    </source>
</evidence>
<accession>A0A7C1S9A1</accession>
<dbReference type="AlphaFoldDB" id="A0A7C1S9A1"/>
<dbReference type="EMBL" id="DRHL01000060">
    <property type="protein sequence ID" value="HEB13553.1"/>
    <property type="molecule type" value="Genomic_DNA"/>
</dbReference>
<sequence>MKLNLAVREIYDDRYVADKDILIRDDLAEKLGINNLDRIKLKVREGGTLTLTAKVTINQELNDGNHGFVNGHVFSRIYRESNFSAPETVTVGCDPEIFLFLKGKRNKAMTFSYLSNIYHRECGGGEEIGMDGAGFIGEFRPKPSLDPAEMTDNLKSLIFKADNIKKMAFTKGWFQSKALMLGSGEWNDWSIGGFSWFIKKPAGFHIHFGLPGKALRNREYIYQIVFALDYFLGIPCISVDREVARRSKQEGIYWSGRYGQPASHEISTITLEYRVPGAFLLRERVLSEGIITLGKLVVEDFLTRTKTAKPKWEEVESINSRRVYGLPDRGDICKELVNAKPKKLGIYMDDIRTKLEKMEMWHKYKNAITSFLDSCSNEYPSPDIVENWRKNENQERNMELCRPASHS</sequence>
<dbReference type="Proteomes" id="UP000885695">
    <property type="component" value="Unassembled WGS sequence"/>
</dbReference>
<dbReference type="Pfam" id="PF14395">
    <property type="entry name" value="COOH-NH2_lig"/>
    <property type="match status" value="1"/>
</dbReference>